<evidence type="ECO:0000313" key="4">
    <source>
        <dbReference type="Proteomes" id="UP000185161"/>
    </source>
</evidence>
<dbReference type="Proteomes" id="UP000286681">
    <property type="component" value="Unassembled WGS sequence"/>
</dbReference>
<evidence type="ECO:0000313" key="2">
    <source>
        <dbReference type="EMBL" id="RSU99972.1"/>
    </source>
</evidence>
<name>A0A1L6J9P9_9SPHN</name>
<dbReference type="EMBL" id="CP018820">
    <property type="protein sequence ID" value="APR52609.1"/>
    <property type="molecule type" value="Genomic_DNA"/>
</dbReference>
<proteinExistence type="predicted"/>
<dbReference type="GeneID" id="44132768"/>
<dbReference type="EMBL" id="QQWO01000020">
    <property type="protein sequence ID" value="RSU99972.1"/>
    <property type="molecule type" value="Genomic_DNA"/>
</dbReference>
<dbReference type="EMBL" id="QQYZ01000014">
    <property type="protein sequence ID" value="RSY81483.1"/>
    <property type="molecule type" value="Genomic_DNA"/>
</dbReference>
<reference evidence="6" key="3">
    <citation type="submission" date="2018-07" db="EMBL/GenBank/DDBJ databases">
        <title>Genomic and Epidemiologic Investigation of an Indolent Hospital Outbreak.</title>
        <authorList>
            <person name="Johnson R.C."/>
            <person name="Deming C."/>
            <person name="Conlan S."/>
            <person name="Zellmer C.J."/>
            <person name="Michelin A.V."/>
            <person name="Lee-Lin S.-Q."/>
            <person name="Thomas P.J."/>
            <person name="Park M."/>
            <person name="Weingarten R.A."/>
            <person name="Less J."/>
            <person name="Dekker J.P."/>
            <person name="Frank K.M."/>
            <person name="Musser K.A."/>
            <person name="Mcquiston J.R."/>
            <person name="Henderson D.K."/>
            <person name="Lau A.F."/>
            <person name="Palmore T.N."/>
            <person name="Segre J.A."/>
        </authorList>
    </citation>
    <scope>NUCLEOTIDE SEQUENCE [LARGE SCALE GENOMIC DNA]</scope>
    <source>
        <strain evidence="6">SK-CDC1_0717</strain>
    </source>
</reference>
<sequence>MFDGLETTVVAADVPVLEFEFRLKLRVECPATLWRAAARHCGSHIDASIDDIAELIGPEEDPSIADCLMALALPARIAGCTMTNVSIGTEVAPVRYDDG</sequence>
<reference evidence="2 5" key="4">
    <citation type="submission" date="2018-07" db="EMBL/GenBank/DDBJ databases">
        <title>Genomic and Epidemiologic Investigation of an Indolent Hospital Outbreak.</title>
        <authorList>
            <person name="Johnson R.C."/>
            <person name="Deming C."/>
            <person name="Conlan S."/>
            <person name="Zellmer C.J."/>
            <person name="Michelin A.V."/>
            <person name="Lee-Lin S."/>
            <person name="Thomas P.J."/>
            <person name="Park M."/>
            <person name="Weingarten R.A."/>
            <person name="Less J."/>
            <person name="Dekker J.P."/>
            <person name="Frank K.M."/>
            <person name="Musser K.A."/>
            <person name="Mcquiston J.R."/>
            <person name="Henderson D.K."/>
            <person name="Lau A.F."/>
            <person name="Palmore T.N."/>
            <person name="Segre J.A."/>
        </authorList>
    </citation>
    <scope>NUCLEOTIDE SEQUENCE [LARGE SCALE GENOMIC DNA]</scope>
    <source>
        <strain evidence="3">SK-CDC1_0717</strain>
        <strain evidence="2 5">SK-NIH.Env10_0317</strain>
    </source>
</reference>
<organism evidence="1 4">
    <name type="scientific">Sphingomonas koreensis</name>
    <dbReference type="NCBI Taxonomy" id="93064"/>
    <lineage>
        <taxon>Bacteria</taxon>
        <taxon>Pseudomonadati</taxon>
        <taxon>Pseudomonadota</taxon>
        <taxon>Alphaproteobacteria</taxon>
        <taxon>Sphingomonadales</taxon>
        <taxon>Sphingomonadaceae</taxon>
        <taxon>Sphingomonas</taxon>
    </lineage>
</organism>
<reference evidence="4" key="2">
    <citation type="submission" date="2016-12" db="EMBL/GenBank/DDBJ databases">
        <title>Whole genome sequencing of Sphingomonas sp. ABOJV.</title>
        <authorList>
            <person name="Conlan S."/>
            <person name="Thomas P.J."/>
            <person name="Mullikin J."/>
            <person name="Palmore T.N."/>
            <person name="Frank K.M."/>
            <person name="Segre J.A."/>
        </authorList>
    </citation>
    <scope>NUCLEOTIDE SEQUENCE [LARGE SCALE GENOMIC DNA]</scope>
    <source>
        <strain evidence="4">ABOJV</strain>
    </source>
</reference>
<evidence type="ECO:0000313" key="3">
    <source>
        <dbReference type="EMBL" id="RSY81483.1"/>
    </source>
</evidence>
<keyword evidence="4" id="KW-1185">Reference proteome</keyword>
<accession>A0A1L6J9P9</accession>
<evidence type="ECO:0000313" key="6">
    <source>
        <dbReference type="Proteomes" id="UP000287746"/>
    </source>
</evidence>
<dbReference type="Proteomes" id="UP000287746">
    <property type="component" value="Unassembled WGS sequence"/>
</dbReference>
<reference evidence="1" key="1">
    <citation type="submission" date="2016-12" db="EMBL/GenBank/DDBJ databases">
        <title>Whole genome sequencing of Sphingomonas koreensis.</title>
        <authorList>
            <person name="Conlan S."/>
            <person name="Thomas P.J."/>
            <person name="Mullikin J."/>
            <person name="Palmore T.N."/>
            <person name="Frank K.M."/>
            <person name="Segre J.A."/>
        </authorList>
    </citation>
    <scope>NUCLEOTIDE SEQUENCE</scope>
    <source>
        <strain evidence="1">ABOJV</strain>
    </source>
</reference>
<dbReference type="KEGG" id="skr:BRX40_09375"/>
<protein>
    <submittedName>
        <fullName evidence="1">Uncharacterized protein</fullName>
    </submittedName>
</protein>
<gene>
    <name evidence="1" type="ORF">BRX40_09375</name>
    <name evidence="2" type="ORF">CA257_18865</name>
    <name evidence="3" type="ORF">DAH66_14635</name>
</gene>
<evidence type="ECO:0000313" key="1">
    <source>
        <dbReference type="EMBL" id="APR52609.1"/>
    </source>
</evidence>
<dbReference type="Proteomes" id="UP000185161">
    <property type="component" value="Chromosome"/>
</dbReference>
<dbReference type="AlphaFoldDB" id="A0A1L6J9P9"/>
<dbReference type="OrthoDB" id="7566864at2"/>
<dbReference type="RefSeq" id="WP_066578608.1">
    <property type="nucleotide sequence ID" value="NZ_CP018820.1"/>
</dbReference>
<evidence type="ECO:0000313" key="5">
    <source>
        <dbReference type="Proteomes" id="UP000286681"/>
    </source>
</evidence>